<dbReference type="InterPro" id="IPR041679">
    <property type="entry name" value="DNA2/NAM7-like_C"/>
</dbReference>
<dbReference type="Gene3D" id="3.90.320.10">
    <property type="match status" value="1"/>
</dbReference>
<dbReference type="InterPro" id="IPR027417">
    <property type="entry name" value="P-loop_NTPase"/>
</dbReference>
<dbReference type="SUPFAM" id="SSF52540">
    <property type="entry name" value="P-loop containing nucleoside triphosphate hydrolases"/>
    <property type="match status" value="1"/>
</dbReference>
<evidence type="ECO:0000256" key="1">
    <source>
        <dbReference type="ARBA" id="ARBA00022741"/>
    </source>
</evidence>
<feature type="coiled-coil region" evidence="5">
    <location>
        <begin position="938"/>
        <end position="994"/>
    </location>
</feature>
<proteinExistence type="predicted"/>
<dbReference type="KEGG" id="pfu:PF0085"/>
<dbReference type="eggNOG" id="arCOG00806">
    <property type="taxonomic scope" value="Archaea"/>
</dbReference>
<evidence type="ECO:0000256" key="4">
    <source>
        <dbReference type="ARBA" id="ARBA00022840"/>
    </source>
</evidence>
<organism evidence="7 8">
    <name type="scientific">Pyrococcus furiosus (strain ATCC 43587 / DSM 3638 / JCM 8422 / Vc1)</name>
    <dbReference type="NCBI Taxonomy" id="186497"/>
    <lineage>
        <taxon>Archaea</taxon>
        <taxon>Methanobacteriati</taxon>
        <taxon>Methanobacteriota</taxon>
        <taxon>Thermococci</taxon>
        <taxon>Thermococcales</taxon>
        <taxon>Thermococcaceae</taxon>
        <taxon>Pyrococcus</taxon>
    </lineage>
</organism>
<keyword evidence="8" id="KW-1185">Reference proteome</keyword>
<evidence type="ECO:0000256" key="2">
    <source>
        <dbReference type="ARBA" id="ARBA00022801"/>
    </source>
</evidence>
<dbReference type="PANTHER" id="PTHR43788">
    <property type="entry name" value="DNA2/NAM7 HELICASE FAMILY MEMBER"/>
    <property type="match status" value="1"/>
</dbReference>
<dbReference type="Pfam" id="PF13245">
    <property type="entry name" value="AAA_19"/>
    <property type="match status" value="1"/>
</dbReference>
<dbReference type="PaxDb" id="186497-PF0085"/>
<dbReference type="InterPro" id="IPR011604">
    <property type="entry name" value="PDDEXK-like_dom_sf"/>
</dbReference>
<dbReference type="GO" id="GO:0005524">
    <property type="term" value="F:ATP binding"/>
    <property type="evidence" value="ECO:0007669"/>
    <property type="project" value="UniProtKB-KW"/>
</dbReference>
<gene>
    <name evidence="7" type="ordered locus">PF0085</name>
</gene>
<keyword evidence="1" id="KW-0547">Nucleotide-binding</keyword>
<evidence type="ECO:0000313" key="7">
    <source>
        <dbReference type="EMBL" id="AAL80209.1"/>
    </source>
</evidence>
<dbReference type="HOGENOM" id="CLU_255555_0_0_2"/>
<dbReference type="Gene3D" id="3.40.50.300">
    <property type="entry name" value="P-loop containing nucleotide triphosphate hydrolases"/>
    <property type="match status" value="2"/>
</dbReference>
<reference evidence="7 8" key="1">
    <citation type="journal article" date="1999" name="Genetics">
        <title>Divergence of the hyperthermophilic archaea Pyrococcus furiosus and P. horikoshii inferred from complete genomic sequences.</title>
        <authorList>
            <person name="Maeder D.L."/>
            <person name="Weiss R.B."/>
            <person name="Dunn D.M."/>
            <person name="Cherry J.L."/>
            <person name="Gonzalez J.M."/>
            <person name="DiRuggiero J."/>
            <person name="Robb F.T."/>
        </authorList>
    </citation>
    <scope>NUCLEOTIDE SEQUENCE [LARGE SCALE GENOMIC DNA]</scope>
    <source>
        <strain evidence="8">ATCC 43587 / DSM 3638 / JCM 8422 / Vc1</strain>
    </source>
</reference>
<evidence type="ECO:0000256" key="3">
    <source>
        <dbReference type="ARBA" id="ARBA00022806"/>
    </source>
</evidence>
<protein>
    <submittedName>
        <fullName evidence="7">DNA helicase</fullName>
    </submittedName>
</protein>
<sequence length="1278" mass="147890">MITLELHPSEIARYFELEECSHYFSNLLLRKRGELQEFEPIIRRKEIETIELAKWGDEFELSLLQEFKKGEALKKLGVKELPRFYGFLTENDTPVRKFFEKYFKDGIIVEEDPDKLLEIINSEKSAVIYQAPLKGRIGKFDVSGRADFIIKVGKTLYLLEAKFTKEEKFYHRIQAIIYAHLLSQMIEGYEIKLAVVTKENFPIPSNFLRFPGDVEELKITLEEKLGGILREQELWIDARCTTCPFEALCLSKALEERSLGLLSLPPGIIRILKEEGIKDLKDMAKLFEFKENSPTNFEEPSIKDPKKTQEIAKRTGINLLKLSRIAQAILKYLDEGETTPLFIPRTGYNLPMDERVGDVEPSYYPPRSLVKVFFYVQTSPITDTIIGISALVKNRQNGERIIVKFVDEPPIEVSDAQEKERMLLIEFFRDVIDAVKSLSPTDKVYLHMYFYNRKQRDDLMDAVKRHKEIRENNAVMALLSLRRAIDWESFSIIKDEIIRRHALPLSPGLGFVTVATQFGYRWRRNKTFARMLEVVARRENGKINLKTLLNISETGIGPEYYPIIDRDNEGIPFTLFWSALVKLATEEDNSRIKRDIRDILSQMVEALKTIEERIPEQYKDAFVKKEGIPKEDLENFDIKKEELADILLEYLQLEFDARFRERSEYYRLPLSIRAYSEESALIKIENIEKKKNDCLLFGKIVLIDENGRIKEYNPKEVLIDIDEGSLVVVTPKKFLDKLRRDPVQRISKSPLGIVEAIDHETGKVVIRLIRVSPGRFTLKHSKFSCKNGLLTITYPEGEVKVTPGEIVIVDPSVDDIGMERAYNVLSEISQGELKHEIYQKVKAIYEGNTESRYEVNIWKKKHIEEFLSRVKKINEEQKKFAIDINNFLVTLQGPPGTGKTSGAIAPAILARAYSMVKDKKNGLFVVTGVSHRAVNEALIKTLKLKKELENTLKELRKIDLIRAVSGEEAIKIIKEELEREIKDDVDRIRFTAQEITHSSKQRSLDKYFANSGTVRIVFGTPQTLNKLMKNTKEVELVVIDEASMMDLPMFFLSTKVCKGQVLLVGDHRQMEPIQVHEWQLEDRKTFEEHYPFLSALNFIRFLRGELDERELKKFKRILGREPPEWKKDKNEVLPLYRLVRTYRLPQEIADLLSDAIYRADGIKLISEKKKRRKIIARHKDEFLSIVLDDRYPFVLILHDEGNSTKINELEAKIVEKIIKRVENIDIGVVVPYRAQKRLIASLIDSAQVDTVERFQGGEKSLIVISMTSSDPRIPGKGF</sequence>
<keyword evidence="5" id="KW-0175">Coiled coil</keyword>
<dbReference type="GeneID" id="1467914"/>
<keyword evidence="2" id="KW-0378">Hydrolase</keyword>
<evidence type="ECO:0000313" key="8">
    <source>
        <dbReference type="Proteomes" id="UP000001013"/>
    </source>
</evidence>
<dbReference type="PANTHER" id="PTHR43788:SF8">
    <property type="entry name" value="DNA-BINDING PROTEIN SMUBP-2"/>
    <property type="match status" value="1"/>
</dbReference>
<dbReference type="RefSeq" id="WP_011011197.1">
    <property type="nucleotide sequence ID" value="NC_003413.1"/>
</dbReference>
<dbReference type="GO" id="GO:0016787">
    <property type="term" value="F:hydrolase activity"/>
    <property type="evidence" value="ECO:0007669"/>
    <property type="project" value="UniProtKB-KW"/>
</dbReference>
<name>Q8U4K0_PYRFU</name>
<keyword evidence="3 7" id="KW-0347">Helicase</keyword>
<evidence type="ECO:0000259" key="6">
    <source>
        <dbReference type="Pfam" id="PF13087"/>
    </source>
</evidence>
<dbReference type="GO" id="GO:0043139">
    <property type="term" value="F:5'-3' DNA helicase activity"/>
    <property type="evidence" value="ECO:0007669"/>
    <property type="project" value="TreeGrafter"/>
</dbReference>
<feature type="domain" description="DNA2/NAM7 helicase-like C-terminal" evidence="6">
    <location>
        <begin position="1136"/>
        <end position="1269"/>
    </location>
</feature>
<dbReference type="STRING" id="186497.PF0085"/>
<dbReference type="Proteomes" id="UP000001013">
    <property type="component" value="Chromosome"/>
</dbReference>
<keyword evidence="4" id="KW-0067">ATP-binding</keyword>
<dbReference type="PATRIC" id="fig|186497.12.peg.89"/>
<dbReference type="AlphaFoldDB" id="Q8U4K0"/>
<dbReference type="Pfam" id="PF13087">
    <property type="entry name" value="AAA_12"/>
    <property type="match status" value="1"/>
</dbReference>
<dbReference type="InterPro" id="IPR050534">
    <property type="entry name" value="Coronavir_polyprotein_1ab"/>
</dbReference>
<accession>Q8U4K0</accession>
<dbReference type="EMBL" id="AE009950">
    <property type="protein sequence ID" value="AAL80209.1"/>
    <property type="molecule type" value="Genomic_DNA"/>
</dbReference>
<evidence type="ECO:0000256" key="5">
    <source>
        <dbReference type="SAM" id="Coils"/>
    </source>
</evidence>